<feature type="compositionally biased region" description="Low complexity" evidence="1">
    <location>
        <begin position="1"/>
        <end position="25"/>
    </location>
</feature>
<reference evidence="2 3" key="1">
    <citation type="submission" date="2024-08" db="EMBL/GenBank/DDBJ databases">
        <title>Gnathostoma spinigerum genome.</title>
        <authorList>
            <person name="Gonzalez-Bertolin B."/>
            <person name="Monzon S."/>
            <person name="Zaballos A."/>
            <person name="Jimenez P."/>
            <person name="Dekumyoy P."/>
            <person name="Varona S."/>
            <person name="Cuesta I."/>
            <person name="Sumanam S."/>
            <person name="Adisakwattana P."/>
            <person name="Gasser R.B."/>
            <person name="Hernandez-Gonzalez A."/>
            <person name="Young N.D."/>
            <person name="Perteguer M.J."/>
        </authorList>
    </citation>
    <scope>NUCLEOTIDE SEQUENCE [LARGE SCALE GENOMIC DNA]</scope>
    <source>
        <strain evidence="2">AL3</strain>
        <tissue evidence="2">Liver</tissue>
    </source>
</reference>
<feature type="region of interest" description="Disordered" evidence="1">
    <location>
        <begin position="284"/>
        <end position="303"/>
    </location>
</feature>
<evidence type="ECO:0000256" key="1">
    <source>
        <dbReference type="SAM" id="MobiDB-lite"/>
    </source>
</evidence>
<sequence length="363" mass="38895">MSPSKTLSSTSTSSEEVVANNSSNACSPGGTSVAQRKTPVEEGSTEIYERCKEMAPSARITTKKDEVLTAVTTGISATFSPNSLSSRESACFVMNNSPKEKVSLLASIASTSTADETLTYDKKSKDSFHFSRDIIVSSHVADTESTSLIVPEVSLANASSMIYRLCPGNGVKAFAEVRDEIILNVNGGRTAYISENQKGNVSYTKSSNGMNCSKISSNPSQSESRLAKANANKSGERKIQDLNLGHMNSDEMTIKTLVNDIVNFTSYNMGDLAGIVSPLRTSSLLGSPQSSNSRSGSPLSPIRSMSMNHVEETESDDGVIHSVVRGLIRDVLAKEKELLVASIMKRKKFRTGKMPIIPTDPSP</sequence>
<accession>A0ABD6EHY9</accession>
<gene>
    <name evidence="2" type="ORF">AB6A40_003282</name>
</gene>
<keyword evidence="3" id="KW-1185">Reference proteome</keyword>
<comment type="caution">
    <text evidence="2">The sequence shown here is derived from an EMBL/GenBank/DDBJ whole genome shotgun (WGS) entry which is preliminary data.</text>
</comment>
<proteinExistence type="predicted"/>
<name>A0ABD6EHY9_9BILA</name>
<dbReference type="EMBL" id="JBGFUD010001645">
    <property type="protein sequence ID" value="MFH4976573.1"/>
    <property type="molecule type" value="Genomic_DNA"/>
</dbReference>
<dbReference type="Proteomes" id="UP001608902">
    <property type="component" value="Unassembled WGS sequence"/>
</dbReference>
<organism evidence="2 3">
    <name type="scientific">Gnathostoma spinigerum</name>
    <dbReference type="NCBI Taxonomy" id="75299"/>
    <lineage>
        <taxon>Eukaryota</taxon>
        <taxon>Metazoa</taxon>
        <taxon>Ecdysozoa</taxon>
        <taxon>Nematoda</taxon>
        <taxon>Chromadorea</taxon>
        <taxon>Rhabditida</taxon>
        <taxon>Spirurina</taxon>
        <taxon>Gnathostomatomorpha</taxon>
        <taxon>Gnathostomatoidea</taxon>
        <taxon>Gnathostomatidae</taxon>
        <taxon>Gnathostoma</taxon>
    </lineage>
</organism>
<dbReference type="AlphaFoldDB" id="A0ABD6EHY9"/>
<feature type="region of interest" description="Disordered" evidence="1">
    <location>
        <begin position="1"/>
        <end position="44"/>
    </location>
</feature>
<evidence type="ECO:0000313" key="2">
    <source>
        <dbReference type="EMBL" id="MFH4976573.1"/>
    </source>
</evidence>
<feature type="compositionally biased region" description="Low complexity" evidence="1">
    <location>
        <begin position="284"/>
        <end position="301"/>
    </location>
</feature>
<protein>
    <submittedName>
        <fullName evidence="2">Uncharacterized protein</fullName>
    </submittedName>
</protein>
<evidence type="ECO:0000313" key="3">
    <source>
        <dbReference type="Proteomes" id="UP001608902"/>
    </source>
</evidence>